<reference evidence="1 3" key="1">
    <citation type="submission" date="2017-11" db="EMBL/GenBank/DDBJ databases">
        <title>The genome of Rhizophagus clarus HR1 reveals common genetic basis of auxotrophy among arbuscular mycorrhizal fungi.</title>
        <authorList>
            <person name="Kobayashi Y."/>
        </authorList>
    </citation>
    <scope>NUCLEOTIDE SEQUENCE [LARGE SCALE GENOMIC DNA]</scope>
    <source>
        <strain evidence="1 3">HR1</strain>
    </source>
</reference>
<evidence type="ECO:0008006" key="4">
    <source>
        <dbReference type="Google" id="ProtNLM"/>
    </source>
</evidence>
<proteinExistence type="predicted"/>
<keyword evidence="3" id="KW-1185">Reference proteome</keyword>
<name>A0A2Z6QS66_9GLOM</name>
<dbReference type="SUPFAM" id="SSF52047">
    <property type="entry name" value="RNI-like"/>
    <property type="match status" value="1"/>
</dbReference>
<dbReference type="STRING" id="94130.A0A2Z6QS66"/>
<comment type="caution">
    <text evidence="1">The sequence shown here is derived from an EMBL/GenBank/DDBJ whole genome shotgun (WGS) entry which is preliminary data.</text>
</comment>
<gene>
    <name evidence="2" type="ORF">RCL2_000265300</name>
    <name evidence="1" type="ORF">RclHR1_00010008</name>
</gene>
<dbReference type="AlphaFoldDB" id="A0A2Z6QS66"/>
<dbReference type="Gene3D" id="3.80.10.10">
    <property type="entry name" value="Ribonuclease Inhibitor"/>
    <property type="match status" value="1"/>
</dbReference>
<dbReference type="Proteomes" id="UP000615446">
    <property type="component" value="Unassembled WGS sequence"/>
</dbReference>
<organism evidence="1 3">
    <name type="scientific">Rhizophagus clarus</name>
    <dbReference type="NCBI Taxonomy" id="94130"/>
    <lineage>
        <taxon>Eukaryota</taxon>
        <taxon>Fungi</taxon>
        <taxon>Fungi incertae sedis</taxon>
        <taxon>Mucoromycota</taxon>
        <taxon>Glomeromycotina</taxon>
        <taxon>Glomeromycetes</taxon>
        <taxon>Glomerales</taxon>
        <taxon>Glomeraceae</taxon>
        <taxon>Rhizophagus</taxon>
    </lineage>
</organism>
<accession>A0A2Z6QS66</accession>
<evidence type="ECO:0000313" key="1">
    <source>
        <dbReference type="EMBL" id="GBB83126.1"/>
    </source>
</evidence>
<reference evidence="2" key="2">
    <citation type="submission" date="2019-10" db="EMBL/GenBank/DDBJ databases">
        <title>Conservation and host-specific expression of non-tandemly repeated heterogenous ribosome RNA gene in arbuscular mycorrhizal fungi.</title>
        <authorList>
            <person name="Maeda T."/>
            <person name="Kobayashi Y."/>
            <person name="Nakagawa T."/>
            <person name="Ezawa T."/>
            <person name="Yamaguchi K."/>
            <person name="Bino T."/>
            <person name="Nishimoto Y."/>
            <person name="Shigenobu S."/>
            <person name="Kawaguchi M."/>
        </authorList>
    </citation>
    <scope>NUCLEOTIDE SEQUENCE</scope>
    <source>
        <strain evidence="2">HR1</strain>
    </source>
</reference>
<dbReference type="InterPro" id="IPR032675">
    <property type="entry name" value="LRR_dom_sf"/>
</dbReference>
<dbReference type="EMBL" id="BEXD01000001">
    <property type="protein sequence ID" value="GBB83126.1"/>
    <property type="molecule type" value="Genomic_DNA"/>
</dbReference>
<dbReference type="OrthoDB" id="2306360at2759"/>
<evidence type="ECO:0000313" key="2">
    <source>
        <dbReference type="EMBL" id="GES75202.1"/>
    </source>
</evidence>
<dbReference type="EMBL" id="BLAL01000013">
    <property type="protein sequence ID" value="GES75202.1"/>
    <property type="molecule type" value="Genomic_DNA"/>
</dbReference>
<evidence type="ECO:0000313" key="3">
    <source>
        <dbReference type="Proteomes" id="UP000247702"/>
    </source>
</evidence>
<dbReference type="Proteomes" id="UP000247702">
    <property type="component" value="Unassembled WGS sequence"/>
</dbReference>
<protein>
    <recommendedName>
        <fullName evidence="4">F-box domain-containing protein</fullName>
    </recommendedName>
</protein>
<sequence>MSKLNGDICYLILKNLQDDINTLHSCLLVNKTWCEIVVRILWKNPWKYLWFGDKKLKQLLLTVIIPNLSDNLRNNLSQKFDFFKDSYQKPLFDYISFCRHLNLNEIKRGIVLIFEGYETSTIENEILSIFINENRKFTHLYVPILFDFQLHTFSGAEQCFSELQYLNCRAFINDNALAGLIEICGSIKELTLLTEACKFNNYEIVKLIETLGKLSTINLLTPNSLYVDNKFYEAVEKSLIKHANSVQYLRLNRPFITDNLSSFINLKSLVLYGSFREDVTWNCLKNLSLPFLQVLRARNIPINLLARLISTTNENLIEIDLDRMRDSEFNNKEIIRPIYQNCPKLEYFKIILMNHEIFELEKLLIRCHHLNELFILVRSTIDWNSLFEILTKSSPNKLFSFKLDFGKFPPKLESLRLFFENWKGRNPMSLQAYLYKKDEHIDLIEKYKAEGIVKTYGNIHLFSY</sequence>